<comment type="caution">
    <text evidence="2">The sequence shown here is derived from an EMBL/GenBank/DDBJ whole genome shotgun (WGS) entry which is preliminary data.</text>
</comment>
<dbReference type="Proteomes" id="UP000248790">
    <property type="component" value="Unassembled WGS sequence"/>
</dbReference>
<name>A0A327X4M1_LARAB</name>
<dbReference type="InterPro" id="IPR019619">
    <property type="entry name" value="DUF2490"/>
</dbReference>
<sequence>MKRLFVVIGLTISLFLISRSTSFAQTSLTPSSPWGTWFIGTVQVPGGSDKWGGFAEVQTRGNSVMRQFFYRELKGGLSYDASPYFTFTLAGGHYATYDYRQLSDGPLNTEKRLWQQLVINQHLSRIKFEQRYRIEQRWFTYRDGSTPFRNRIRYRLNAFVPLNKPTITAKTAFLSLFDEIFINPKGPTFERNRVYAGIGYQVDKHWIVQAGWVNQTNYSPASFEKGVFSPQSAAGKNNILLSLTYRIGQGKNTGSSSKLPSQTD</sequence>
<dbReference type="OrthoDB" id="1118734at2"/>
<feature type="signal peptide" evidence="1">
    <location>
        <begin position="1"/>
        <end position="24"/>
    </location>
</feature>
<keyword evidence="3" id="KW-1185">Reference proteome</keyword>
<protein>
    <submittedName>
        <fullName evidence="2">Uncharacterized protein DUF2490</fullName>
    </submittedName>
</protein>
<dbReference type="EMBL" id="QLMC01000002">
    <property type="protein sequence ID" value="RAK00023.1"/>
    <property type="molecule type" value="Genomic_DNA"/>
</dbReference>
<organism evidence="2 3">
    <name type="scientific">Larkinella arboricola</name>
    <dbReference type="NCBI Taxonomy" id="643671"/>
    <lineage>
        <taxon>Bacteria</taxon>
        <taxon>Pseudomonadati</taxon>
        <taxon>Bacteroidota</taxon>
        <taxon>Cytophagia</taxon>
        <taxon>Cytophagales</taxon>
        <taxon>Spirosomataceae</taxon>
        <taxon>Larkinella</taxon>
    </lineage>
</organism>
<evidence type="ECO:0000313" key="3">
    <source>
        <dbReference type="Proteomes" id="UP000248790"/>
    </source>
</evidence>
<dbReference type="Pfam" id="PF10677">
    <property type="entry name" value="DUF2490"/>
    <property type="match status" value="1"/>
</dbReference>
<evidence type="ECO:0000313" key="2">
    <source>
        <dbReference type="EMBL" id="RAK00023.1"/>
    </source>
</evidence>
<evidence type="ECO:0000256" key="1">
    <source>
        <dbReference type="SAM" id="SignalP"/>
    </source>
</evidence>
<dbReference type="RefSeq" id="WP_111627805.1">
    <property type="nucleotide sequence ID" value="NZ_QLMC01000002.1"/>
</dbReference>
<proteinExistence type="predicted"/>
<reference evidence="2 3" key="1">
    <citation type="submission" date="2018-06" db="EMBL/GenBank/DDBJ databases">
        <title>Genomic Encyclopedia of Archaeal and Bacterial Type Strains, Phase II (KMG-II): from individual species to whole genera.</title>
        <authorList>
            <person name="Goeker M."/>
        </authorList>
    </citation>
    <scope>NUCLEOTIDE SEQUENCE [LARGE SCALE GENOMIC DNA]</scope>
    <source>
        <strain evidence="2 3">DSM 21851</strain>
    </source>
</reference>
<dbReference type="AlphaFoldDB" id="A0A327X4M1"/>
<feature type="chain" id="PRO_5016423129" evidence="1">
    <location>
        <begin position="25"/>
        <end position="264"/>
    </location>
</feature>
<keyword evidence="1" id="KW-0732">Signal</keyword>
<gene>
    <name evidence="2" type="ORF">LX87_01720</name>
</gene>
<accession>A0A327X4M1</accession>